<gene>
    <name evidence="3" type="ORF">FX155_05680</name>
</gene>
<reference evidence="3 4" key="1">
    <citation type="submission" date="2019-08" db="EMBL/GenBank/DDBJ databases">
        <title>In-depth cultivation of the pig gut microbiome towards novel bacterial diversity and tailored functional studies.</title>
        <authorList>
            <person name="Wylensek D."/>
            <person name="Hitch T.C.A."/>
            <person name="Clavel T."/>
        </authorList>
    </citation>
    <scope>NUCLEOTIDE SEQUENCE [LARGE SCALE GENOMIC DNA]</scope>
    <source>
        <strain evidence="3 4">WCA-389-WT-5B</strain>
    </source>
</reference>
<dbReference type="Gene3D" id="3.40.50.1390">
    <property type="entry name" value="Resolvase, N-terminal catalytic domain"/>
    <property type="match status" value="1"/>
</dbReference>
<dbReference type="GO" id="GO:0000150">
    <property type="term" value="F:DNA strand exchange activity"/>
    <property type="evidence" value="ECO:0007669"/>
    <property type="project" value="InterPro"/>
</dbReference>
<dbReference type="InterPro" id="IPR050639">
    <property type="entry name" value="SSR_resolvase"/>
</dbReference>
<dbReference type="InterPro" id="IPR006119">
    <property type="entry name" value="Resolv_N"/>
</dbReference>
<comment type="caution">
    <text evidence="3">The sequence shown here is derived from an EMBL/GenBank/DDBJ whole genome shotgun (WGS) entry which is preliminary data.</text>
</comment>
<name>A0A6N7W0Q1_ACIFE</name>
<dbReference type="Pfam" id="PF00239">
    <property type="entry name" value="Resolvase"/>
    <property type="match status" value="1"/>
</dbReference>
<dbReference type="PANTHER" id="PTHR30461:SF23">
    <property type="entry name" value="DNA RECOMBINASE-RELATED"/>
    <property type="match status" value="1"/>
</dbReference>
<dbReference type="GO" id="GO:0003677">
    <property type="term" value="F:DNA binding"/>
    <property type="evidence" value="ECO:0007669"/>
    <property type="project" value="InterPro"/>
</dbReference>
<feature type="domain" description="Recombinase" evidence="2">
    <location>
        <begin position="180"/>
        <end position="306"/>
    </location>
</feature>
<dbReference type="PROSITE" id="PS51736">
    <property type="entry name" value="RECOMBINASES_3"/>
    <property type="match status" value="1"/>
</dbReference>
<dbReference type="Pfam" id="PF07508">
    <property type="entry name" value="Recombinase"/>
    <property type="match status" value="1"/>
</dbReference>
<dbReference type="CDD" id="cd00338">
    <property type="entry name" value="Ser_Recombinase"/>
    <property type="match status" value="1"/>
</dbReference>
<dbReference type="InterPro" id="IPR025827">
    <property type="entry name" value="Zn_ribbon_recom_dom"/>
</dbReference>
<dbReference type="Pfam" id="PF13408">
    <property type="entry name" value="Zn_ribbon_recom"/>
    <property type="match status" value="1"/>
</dbReference>
<dbReference type="InterPro" id="IPR036162">
    <property type="entry name" value="Resolvase-like_N_sf"/>
</dbReference>
<dbReference type="Proteomes" id="UP000441455">
    <property type="component" value="Unassembled WGS sequence"/>
</dbReference>
<dbReference type="OrthoDB" id="9769353at2"/>
<organism evidence="3 4">
    <name type="scientific">Acidaminococcus fermentans</name>
    <dbReference type="NCBI Taxonomy" id="905"/>
    <lineage>
        <taxon>Bacteria</taxon>
        <taxon>Bacillati</taxon>
        <taxon>Bacillota</taxon>
        <taxon>Negativicutes</taxon>
        <taxon>Acidaminococcales</taxon>
        <taxon>Acidaminococcaceae</taxon>
        <taxon>Acidaminococcus</taxon>
    </lineage>
</organism>
<evidence type="ECO:0000259" key="2">
    <source>
        <dbReference type="PROSITE" id="PS51737"/>
    </source>
</evidence>
<sequence length="549" mass="63651">MRMRTIRKIEKLPSLPMMEEGKIKCKRVAVYARVSTDHEGQKTSLKAQKDYYAKLIASHSDWTLAGIYADDGITGTSYLRREAFKNMMADSKDGKIDMIITKSVSRFARNTVDALRAIRELKDYGIGVFFEKENIWTLDSKGEFLITLMTSLAQEESRSISENVTWGQRKRFADGGYSVAYRRFLGYDYGFVVNNDEARVVRRVYRMFLQGYGTTTIARKLTEEKIPSPGGQPQWHGSVVSSILQNEKYKGDALLQKTFTVDFLTHKAKVNQGELPKYYVRHGHEAIIAPWLFNYVQQRIKERDSAFYSGISLYTSKFVCGKCGAFYGPKPEHSTDKYHTVTWMCRNRFKKGNYCRNIRIDEADLDNLICQIAWVSIKCRPGVMALCRKVAEENDELLNAISKGGYRYTYADMENLAIIIKRILVFPDGHFAVELISGNYVYFSFIPKIHRNVKKTKRVGNGYCLYCGAPIEQNPKRREKKFCSDDCRMLWWNSHRDLVKHHMIRTEHCLHCGQIFQVYGNAKRKYCSHKCYVEHRFGKDTDINSYKPR</sequence>
<dbReference type="InterPro" id="IPR011109">
    <property type="entry name" value="DNA_bind_recombinase_dom"/>
</dbReference>
<dbReference type="PANTHER" id="PTHR30461">
    <property type="entry name" value="DNA-INVERTASE FROM LAMBDOID PROPHAGE"/>
    <property type="match status" value="1"/>
</dbReference>
<dbReference type="SMART" id="SM00857">
    <property type="entry name" value="Resolvase"/>
    <property type="match status" value="1"/>
</dbReference>
<dbReference type="InterPro" id="IPR038109">
    <property type="entry name" value="DNA_bind_recomb_sf"/>
</dbReference>
<evidence type="ECO:0000313" key="3">
    <source>
        <dbReference type="EMBL" id="MSS82083.1"/>
    </source>
</evidence>
<dbReference type="SUPFAM" id="SSF53041">
    <property type="entry name" value="Resolvase-like"/>
    <property type="match status" value="1"/>
</dbReference>
<proteinExistence type="predicted"/>
<evidence type="ECO:0000259" key="1">
    <source>
        <dbReference type="PROSITE" id="PS51736"/>
    </source>
</evidence>
<dbReference type="EMBL" id="VULN01000007">
    <property type="protein sequence ID" value="MSS82083.1"/>
    <property type="molecule type" value="Genomic_DNA"/>
</dbReference>
<dbReference type="Gene3D" id="3.90.1750.20">
    <property type="entry name" value="Putative Large Serine Recombinase, Chain B, Domain 2"/>
    <property type="match status" value="1"/>
</dbReference>
<dbReference type="PROSITE" id="PS51737">
    <property type="entry name" value="RECOMBINASE_DNA_BIND"/>
    <property type="match status" value="1"/>
</dbReference>
<evidence type="ECO:0000313" key="4">
    <source>
        <dbReference type="Proteomes" id="UP000441455"/>
    </source>
</evidence>
<feature type="domain" description="Resolvase/invertase-type recombinase catalytic" evidence="1">
    <location>
        <begin position="27"/>
        <end position="175"/>
    </location>
</feature>
<accession>A0A6N7W0Q1</accession>
<dbReference type="AlphaFoldDB" id="A0A6N7W0Q1"/>
<protein>
    <submittedName>
        <fullName evidence="3">Recombinase family protein</fullName>
    </submittedName>
</protein>